<evidence type="ECO:0000256" key="1">
    <source>
        <dbReference type="SAM" id="MobiDB-lite"/>
    </source>
</evidence>
<gene>
    <name evidence="2" type="ORF">BOVATA_029320</name>
</gene>
<reference evidence="2 3" key="1">
    <citation type="journal article" date="2017" name="BMC Genomics">
        <title>Whole-genome assembly of Babesia ovata and comparative genomics between closely related pathogens.</title>
        <authorList>
            <person name="Yamagishi J."/>
            <person name="Asada M."/>
            <person name="Hakimi H."/>
            <person name="Tanaka T.Q."/>
            <person name="Sugimoto C."/>
            <person name="Kawazu S."/>
        </authorList>
    </citation>
    <scope>NUCLEOTIDE SEQUENCE [LARGE SCALE GENOMIC DNA]</scope>
    <source>
        <strain evidence="2 3">Miyake</strain>
    </source>
</reference>
<dbReference type="VEuPathDB" id="PiroplasmaDB:BOVATA_029320"/>
<dbReference type="RefSeq" id="XP_028867682.1">
    <property type="nucleotide sequence ID" value="XM_029011849.1"/>
</dbReference>
<evidence type="ECO:0000313" key="2">
    <source>
        <dbReference type="EMBL" id="GBE61439.1"/>
    </source>
</evidence>
<dbReference type="Proteomes" id="UP000236319">
    <property type="component" value="Unassembled WGS sequence"/>
</dbReference>
<dbReference type="AlphaFoldDB" id="A0A2H6KEQ6"/>
<evidence type="ECO:0000313" key="3">
    <source>
        <dbReference type="Proteomes" id="UP000236319"/>
    </source>
</evidence>
<accession>A0A2H6KEQ6</accession>
<protein>
    <submittedName>
        <fullName evidence="2">Erythrocyte membrane protein</fullName>
    </submittedName>
</protein>
<dbReference type="EMBL" id="BDSA01000003">
    <property type="protein sequence ID" value="GBE61439.1"/>
    <property type="molecule type" value="Genomic_DNA"/>
</dbReference>
<sequence>MEQYVEDPRATNASESEVHDEASLGGNETLEQDAQVPIITCDGAADASSERPIDEQKKRRSVRQLKDLMIQETILFMDYRRLRRRFNGIRQPLSYKKVPE</sequence>
<proteinExistence type="predicted"/>
<comment type="caution">
    <text evidence="2">The sequence shown here is derived from an EMBL/GenBank/DDBJ whole genome shotgun (WGS) entry which is preliminary data.</text>
</comment>
<name>A0A2H6KEQ6_9APIC</name>
<dbReference type="GeneID" id="39875209"/>
<keyword evidence="3" id="KW-1185">Reference proteome</keyword>
<feature type="region of interest" description="Disordered" evidence="1">
    <location>
        <begin position="1"/>
        <end position="35"/>
    </location>
</feature>
<organism evidence="2 3">
    <name type="scientific">Babesia ovata</name>
    <dbReference type="NCBI Taxonomy" id="189622"/>
    <lineage>
        <taxon>Eukaryota</taxon>
        <taxon>Sar</taxon>
        <taxon>Alveolata</taxon>
        <taxon>Apicomplexa</taxon>
        <taxon>Aconoidasida</taxon>
        <taxon>Piroplasmida</taxon>
        <taxon>Babesiidae</taxon>
        <taxon>Babesia</taxon>
    </lineage>
</organism>